<dbReference type="RefSeq" id="WP_101521376.1">
    <property type="nucleotide sequence ID" value="NZ_PKLZ01000008.1"/>
</dbReference>
<comment type="subcellular location">
    <subcellularLocation>
        <location evidence="1">Cell inner membrane</location>
        <topology evidence="1">Single-pass type II membrane protein</topology>
        <orientation evidence="1">Periplasmic side</orientation>
    </subcellularLocation>
</comment>
<keyword evidence="5 12" id="KW-1133">Transmembrane helix</keyword>
<dbReference type="Gene3D" id="3.10.50.40">
    <property type="match status" value="1"/>
</dbReference>
<dbReference type="Proteomes" id="UP000234845">
    <property type="component" value="Unassembled WGS sequence"/>
</dbReference>
<reference evidence="15" key="1">
    <citation type="submission" date="2017-11" db="EMBL/GenBank/DDBJ databases">
        <title>The draft genome sequence of Chromatocurvus sp. F02.</title>
        <authorList>
            <person name="Du Z.-J."/>
            <person name="Chang Y.-Q."/>
        </authorList>
    </citation>
    <scope>NUCLEOTIDE SEQUENCE [LARGE SCALE GENOMIC DNA]</scope>
    <source>
        <strain evidence="15">F02</strain>
    </source>
</reference>
<evidence type="ECO:0000256" key="5">
    <source>
        <dbReference type="ARBA" id="ARBA00022989"/>
    </source>
</evidence>
<dbReference type="SUPFAM" id="SSF109998">
    <property type="entry name" value="Triger factor/SurA peptide-binding domain-like"/>
    <property type="match status" value="1"/>
</dbReference>
<keyword evidence="11" id="KW-0697">Rotamase</keyword>
<keyword evidence="11 14" id="KW-0413">Isomerase</keyword>
<dbReference type="InterPro" id="IPR052029">
    <property type="entry name" value="PpiD_chaperone"/>
</dbReference>
<evidence type="ECO:0000313" key="15">
    <source>
        <dbReference type="Proteomes" id="UP000234845"/>
    </source>
</evidence>
<feature type="domain" description="PpiC" evidence="13">
    <location>
        <begin position="275"/>
        <end position="374"/>
    </location>
</feature>
<dbReference type="PROSITE" id="PS01096">
    <property type="entry name" value="PPIC_PPIASE_1"/>
    <property type="match status" value="1"/>
</dbReference>
<accession>A0A2N5Y161</accession>
<comment type="caution">
    <text evidence="14">The sequence shown here is derived from an EMBL/GenBank/DDBJ whole genome shotgun (WGS) entry which is preliminary data.</text>
</comment>
<gene>
    <name evidence="14" type="ORF">CWI75_10035</name>
</gene>
<dbReference type="InterPro" id="IPR046357">
    <property type="entry name" value="PPIase_dom_sf"/>
</dbReference>
<dbReference type="InterPro" id="IPR023058">
    <property type="entry name" value="PPIase_PpiC_CS"/>
</dbReference>
<evidence type="ECO:0000256" key="6">
    <source>
        <dbReference type="ARBA" id="ARBA00023136"/>
    </source>
</evidence>
<evidence type="ECO:0000256" key="8">
    <source>
        <dbReference type="ARBA" id="ARBA00038408"/>
    </source>
</evidence>
<evidence type="ECO:0000256" key="4">
    <source>
        <dbReference type="ARBA" id="ARBA00022692"/>
    </source>
</evidence>
<keyword evidence="2" id="KW-1003">Cell membrane</keyword>
<keyword evidence="15" id="KW-1185">Reference proteome</keyword>
<dbReference type="Pfam" id="PF13624">
    <property type="entry name" value="SurA_N_3"/>
    <property type="match status" value="1"/>
</dbReference>
<evidence type="ECO:0000256" key="3">
    <source>
        <dbReference type="ARBA" id="ARBA00022519"/>
    </source>
</evidence>
<evidence type="ECO:0000259" key="13">
    <source>
        <dbReference type="PROSITE" id="PS50198"/>
    </source>
</evidence>
<keyword evidence="7" id="KW-0143">Chaperone</keyword>
<dbReference type="SUPFAM" id="SSF54534">
    <property type="entry name" value="FKBP-like"/>
    <property type="match status" value="1"/>
</dbReference>
<dbReference type="PANTHER" id="PTHR47529">
    <property type="entry name" value="PEPTIDYL-PROLYL CIS-TRANS ISOMERASE D"/>
    <property type="match status" value="1"/>
</dbReference>
<keyword evidence="4 12" id="KW-0812">Transmembrane</keyword>
<proteinExistence type="inferred from homology"/>
<keyword evidence="3" id="KW-0997">Cell inner membrane</keyword>
<keyword evidence="6 12" id="KW-0472">Membrane</keyword>
<protein>
    <recommendedName>
        <fullName evidence="9">Periplasmic chaperone PpiD</fullName>
    </recommendedName>
    <alternativeName>
        <fullName evidence="10">Periplasmic folding chaperone</fullName>
    </alternativeName>
</protein>
<dbReference type="GO" id="GO:0003755">
    <property type="term" value="F:peptidyl-prolyl cis-trans isomerase activity"/>
    <property type="evidence" value="ECO:0007669"/>
    <property type="project" value="UniProtKB-KW"/>
</dbReference>
<evidence type="ECO:0000256" key="10">
    <source>
        <dbReference type="ARBA" id="ARBA00042775"/>
    </source>
</evidence>
<evidence type="ECO:0000256" key="11">
    <source>
        <dbReference type="PROSITE-ProRule" id="PRU00278"/>
    </source>
</evidence>
<dbReference type="AlphaFoldDB" id="A0A2N5Y161"/>
<dbReference type="PANTHER" id="PTHR47529:SF1">
    <property type="entry name" value="PERIPLASMIC CHAPERONE PPID"/>
    <property type="match status" value="1"/>
</dbReference>
<evidence type="ECO:0000256" key="9">
    <source>
        <dbReference type="ARBA" id="ARBA00040743"/>
    </source>
</evidence>
<evidence type="ECO:0000256" key="1">
    <source>
        <dbReference type="ARBA" id="ARBA00004382"/>
    </source>
</evidence>
<comment type="similarity">
    <text evidence="8">Belongs to the PpiD chaperone family.</text>
</comment>
<dbReference type="InterPro" id="IPR027304">
    <property type="entry name" value="Trigger_fact/SurA_dom_sf"/>
</dbReference>
<dbReference type="GO" id="GO:0005886">
    <property type="term" value="C:plasma membrane"/>
    <property type="evidence" value="ECO:0007669"/>
    <property type="project" value="UniProtKB-SubCell"/>
</dbReference>
<feature type="transmembrane region" description="Helical" evidence="12">
    <location>
        <begin position="28"/>
        <end position="48"/>
    </location>
</feature>
<evidence type="ECO:0000256" key="12">
    <source>
        <dbReference type="SAM" id="Phobius"/>
    </source>
</evidence>
<organism evidence="14 15">
    <name type="scientific">Kineobactrum sediminis</name>
    <dbReference type="NCBI Taxonomy" id="1905677"/>
    <lineage>
        <taxon>Bacteria</taxon>
        <taxon>Pseudomonadati</taxon>
        <taxon>Pseudomonadota</taxon>
        <taxon>Gammaproteobacteria</taxon>
        <taxon>Cellvibrionales</taxon>
        <taxon>Halieaceae</taxon>
        <taxon>Kineobactrum</taxon>
    </lineage>
</organism>
<dbReference type="InterPro" id="IPR000297">
    <property type="entry name" value="PPIase_PpiC"/>
</dbReference>
<name>A0A2N5Y161_9GAMM</name>
<evidence type="ECO:0000313" key="14">
    <source>
        <dbReference type="EMBL" id="PLW82125.1"/>
    </source>
</evidence>
<dbReference type="PROSITE" id="PS50198">
    <property type="entry name" value="PPIC_PPIASE_2"/>
    <property type="match status" value="1"/>
</dbReference>
<dbReference type="Pfam" id="PF00639">
    <property type="entry name" value="Rotamase"/>
    <property type="match status" value="1"/>
</dbReference>
<dbReference type="Gene3D" id="1.10.4030.10">
    <property type="entry name" value="Porin chaperone SurA, peptide-binding domain"/>
    <property type="match status" value="1"/>
</dbReference>
<sequence length="637" mass="69870">MRFFIDIDWIKPMLQDIRKSTRGTTAKVIIGVIVLSFALFGIESILVGGNSNSVAEVNGEPVTPIELQQVVDTQRRQIISMMGENLDPAMLDEQRLNSAALESIINRKLLMQAATRLGLTVSERELGVMISGMEQFQVDGRFAPDMYKGLLASAGYTPGTFKRALKDDLILSQLQAGLSGSDFATPAELALNARILAEQRDIRYLTIPLARFRDDAVVDESAIEAFYADNQSMFMTPESVELNYVELSLDDFREPVAEAAIEEEYRIEAQSYQYQDENRVSHILLEQRSGESDEALAERVARVQAELAAGRDFAEVAAELSDDIGSAGSGGDLGFTAGDAFPDEMEEAIAALEVDAVSAPVKTEAGIHILKVTERREAGAPSLAQLRPELEQRVQERQAKLALLSTVEKLRDLAFTADSLARPAEELGLEIKRSEPLLRDQPTGPLSNPQVLRAAFSEDVLERGHNSEVLELPDNRFVAVHLHRYNPAAVQELEAVREDIAAAIIEQRAREELAAAAEQAMEAIGSGEGVEALATRLGYEWQVELGARRDSRMVPRAVLQRAFALAAPATEPVVDYVVEPGGDARVVQLLRVTPGDLARLSREEQRGLAQRISEEYGAIVQVEHQQGLLADADITVF</sequence>
<evidence type="ECO:0000256" key="2">
    <source>
        <dbReference type="ARBA" id="ARBA00022475"/>
    </source>
</evidence>
<evidence type="ECO:0000256" key="7">
    <source>
        <dbReference type="ARBA" id="ARBA00023186"/>
    </source>
</evidence>
<dbReference type="EMBL" id="PKLZ01000008">
    <property type="protein sequence ID" value="PLW82125.1"/>
    <property type="molecule type" value="Genomic_DNA"/>
</dbReference>